<feature type="active site" description="Proton acceptor" evidence="7">
    <location>
        <position position="90"/>
    </location>
</feature>
<keyword evidence="12" id="KW-0121">Carboxypeptidase</keyword>
<dbReference type="PRINTS" id="PR00725">
    <property type="entry name" value="DADACBPTASE1"/>
</dbReference>
<accession>Q1YEY9</accession>
<keyword evidence="12" id="KW-0645">Protease</keyword>
<organism evidence="12 13">
    <name type="scientific">Aurantimonas manganoxydans (strain ATCC BAA-1229 / DSM 21871 / SI85-9A1)</name>
    <dbReference type="NCBI Taxonomy" id="287752"/>
    <lineage>
        <taxon>Bacteria</taxon>
        <taxon>Pseudomonadati</taxon>
        <taxon>Pseudomonadota</taxon>
        <taxon>Alphaproteobacteria</taxon>
        <taxon>Hyphomicrobiales</taxon>
        <taxon>Aurantimonadaceae</taxon>
        <taxon>Aurantimonas</taxon>
    </lineage>
</organism>
<feature type="chain" id="PRO_5004197485" evidence="10">
    <location>
        <begin position="21"/>
        <end position="313"/>
    </location>
</feature>
<evidence type="ECO:0000256" key="7">
    <source>
        <dbReference type="PIRSR" id="PIRSR618044-1"/>
    </source>
</evidence>
<dbReference type="Proteomes" id="UP000000321">
    <property type="component" value="Unassembled WGS sequence"/>
</dbReference>
<keyword evidence="13" id="KW-1185">Reference proteome</keyword>
<protein>
    <submittedName>
        <fullName evidence="12">D-alanyl-D-alanine carboxypeptidase</fullName>
    </submittedName>
</protein>
<dbReference type="BioCyc" id="AURANTIMONAS:SI859A1_03392-MONOMER"/>
<keyword evidence="3" id="KW-0378">Hydrolase</keyword>
<sequence length="313" mass="32959">MTQRLSFRLRPLASLKAALAALLALTLVACQSTELTTAGLLPYARVGAATATPGVAEVRGESTLVLDFASGRTLYEDAADGLRYPASLTKMMTLYLLFETIEAGRLSMSSELRVSENAASQPPSKLGLKAGETIRVADAAQAIAVKSANDVATVIAENLGGSEADFANAMTAKARALGMSRTRFVNASGLPDEGQISTARDMATLGRALLNRFPAYASLFTRTGFDYNGRHYNATNKLLGSVEGVDGLKTGYIRDAGFHLAATATRRGRRIIVVVMGGRTGRERNARVEALIDQYLGPASGAVAGLPGLSLTR</sequence>
<keyword evidence="2 10" id="KW-0732">Signal</keyword>
<comment type="caution">
    <text evidence="12">The sequence shown here is derived from an EMBL/GenBank/DDBJ whole genome shotgun (WGS) entry which is preliminary data.</text>
</comment>
<keyword evidence="4" id="KW-0133">Cell shape</keyword>
<evidence type="ECO:0000256" key="9">
    <source>
        <dbReference type="RuleBase" id="RU004016"/>
    </source>
</evidence>
<evidence type="ECO:0000256" key="6">
    <source>
        <dbReference type="ARBA" id="ARBA00023316"/>
    </source>
</evidence>
<evidence type="ECO:0000313" key="13">
    <source>
        <dbReference type="Proteomes" id="UP000000321"/>
    </source>
</evidence>
<dbReference type="RefSeq" id="WP_009211205.1">
    <property type="nucleotide sequence ID" value="NZ_BBWP01000006.1"/>
</dbReference>
<dbReference type="PANTHER" id="PTHR21581">
    <property type="entry name" value="D-ALANYL-D-ALANINE CARBOXYPEPTIDASE"/>
    <property type="match status" value="1"/>
</dbReference>
<dbReference type="GO" id="GO:0006508">
    <property type="term" value="P:proteolysis"/>
    <property type="evidence" value="ECO:0007669"/>
    <property type="project" value="InterPro"/>
</dbReference>
<dbReference type="AlphaFoldDB" id="Q1YEY9"/>
<dbReference type="GO" id="GO:0009252">
    <property type="term" value="P:peptidoglycan biosynthetic process"/>
    <property type="evidence" value="ECO:0007669"/>
    <property type="project" value="UniProtKB-KW"/>
</dbReference>
<evidence type="ECO:0000313" key="12">
    <source>
        <dbReference type="EMBL" id="EAS48756.1"/>
    </source>
</evidence>
<reference evidence="12 13" key="1">
    <citation type="journal article" date="2008" name="Appl. Environ. Microbiol.">
        <title>Genomic insights into Mn(II) oxidation by the marine alphaproteobacterium Aurantimonas sp. strain SI85-9A1.</title>
        <authorList>
            <person name="Dick G.J."/>
            <person name="Podell S."/>
            <person name="Johnson H.A."/>
            <person name="Rivera-Espinoza Y."/>
            <person name="Bernier-Latmani R."/>
            <person name="McCarthy J.K."/>
            <person name="Torpey J.W."/>
            <person name="Clement B.G."/>
            <person name="Gaasterland T."/>
            <person name="Tebo B.M."/>
        </authorList>
    </citation>
    <scope>NUCLEOTIDE SEQUENCE [LARGE SCALE GENOMIC DNA]</scope>
    <source>
        <strain evidence="12 13">SI85-9A1</strain>
    </source>
</reference>
<comment type="similarity">
    <text evidence="1 9">Belongs to the peptidase S11 family.</text>
</comment>
<dbReference type="GO" id="GO:0008360">
    <property type="term" value="P:regulation of cell shape"/>
    <property type="evidence" value="ECO:0007669"/>
    <property type="project" value="UniProtKB-KW"/>
</dbReference>
<evidence type="ECO:0000256" key="1">
    <source>
        <dbReference type="ARBA" id="ARBA00007164"/>
    </source>
</evidence>
<evidence type="ECO:0000256" key="5">
    <source>
        <dbReference type="ARBA" id="ARBA00022984"/>
    </source>
</evidence>
<dbReference type="HOGENOM" id="CLU_027070_1_2_5"/>
<dbReference type="GO" id="GO:0009002">
    <property type="term" value="F:serine-type D-Ala-D-Ala carboxypeptidase activity"/>
    <property type="evidence" value="ECO:0007669"/>
    <property type="project" value="InterPro"/>
</dbReference>
<keyword evidence="6" id="KW-0961">Cell wall biogenesis/degradation</keyword>
<dbReference type="Gene3D" id="3.40.710.10">
    <property type="entry name" value="DD-peptidase/beta-lactamase superfamily"/>
    <property type="match status" value="1"/>
</dbReference>
<feature type="active site" evidence="7">
    <location>
        <position position="147"/>
    </location>
</feature>
<proteinExistence type="inferred from homology"/>
<evidence type="ECO:0000259" key="11">
    <source>
        <dbReference type="Pfam" id="PF00768"/>
    </source>
</evidence>
<dbReference type="SUPFAM" id="SSF56601">
    <property type="entry name" value="beta-lactamase/transpeptidase-like"/>
    <property type="match status" value="1"/>
</dbReference>
<dbReference type="GO" id="GO:0071555">
    <property type="term" value="P:cell wall organization"/>
    <property type="evidence" value="ECO:0007669"/>
    <property type="project" value="UniProtKB-KW"/>
</dbReference>
<evidence type="ECO:0000256" key="4">
    <source>
        <dbReference type="ARBA" id="ARBA00022960"/>
    </source>
</evidence>
<dbReference type="Pfam" id="PF00768">
    <property type="entry name" value="Peptidase_S11"/>
    <property type="match status" value="1"/>
</dbReference>
<dbReference type="EMBL" id="AAPJ01000007">
    <property type="protein sequence ID" value="EAS48756.1"/>
    <property type="molecule type" value="Genomic_DNA"/>
</dbReference>
<dbReference type="PANTHER" id="PTHR21581:SF6">
    <property type="entry name" value="TRAFFICKING PROTEIN PARTICLE COMPLEX SUBUNIT 12"/>
    <property type="match status" value="1"/>
</dbReference>
<evidence type="ECO:0000256" key="3">
    <source>
        <dbReference type="ARBA" id="ARBA00022801"/>
    </source>
</evidence>
<evidence type="ECO:0000256" key="8">
    <source>
        <dbReference type="PIRSR" id="PIRSR618044-2"/>
    </source>
</evidence>
<dbReference type="PROSITE" id="PS51257">
    <property type="entry name" value="PROKAR_LIPOPROTEIN"/>
    <property type="match status" value="1"/>
</dbReference>
<gene>
    <name evidence="12" type="ORF">SI859A1_03392</name>
</gene>
<keyword evidence="5" id="KW-0573">Peptidoglycan synthesis</keyword>
<evidence type="ECO:0000256" key="2">
    <source>
        <dbReference type="ARBA" id="ARBA00022729"/>
    </source>
</evidence>
<dbReference type="InterPro" id="IPR001967">
    <property type="entry name" value="Peptidase_S11_N"/>
</dbReference>
<feature type="domain" description="Peptidase S11 D-alanyl-D-alanine carboxypeptidase A N-terminal" evidence="11">
    <location>
        <begin position="53"/>
        <end position="279"/>
    </location>
</feature>
<dbReference type="InterPro" id="IPR012338">
    <property type="entry name" value="Beta-lactam/transpept-like"/>
</dbReference>
<feature type="binding site" evidence="8">
    <location>
        <position position="249"/>
    </location>
    <ligand>
        <name>substrate</name>
    </ligand>
</feature>
<evidence type="ECO:0000256" key="10">
    <source>
        <dbReference type="SAM" id="SignalP"/>
    </source>
</evidence>
<feature type="signal peptide" evidence="10">
    <location>
        <begin position="1"/>
        <end position="20"/>
    </location>
</feature>
<name>Q1YEY9_AURMS</name>
<dbReference type="InterPro" id="IPR018044">
    <property type="entry name" value="Peptidase_S11"/>
</dbReference>
<feature type="active site" description="Acyl-ester intermediate" evidence="7">
    <location>
        <position position="87"/>
    </location>
</feature>